<keyword evidence="1" id="KW-0472">Membrane</keyword>
<evidence type="ECO:0000313" key="3">
    <source>
        <dbReference type="Proteomes" id="UP001174909"/>
    </source>
</evidence>
<protein>
    <submittedName>
        <fullName evidence="2">Uncharacterized protein</fullName>
    </submittedName>
</protein>
<proteinExistence type="predicted"/>
<sequence>MTSASQAEILSVVFAENSTRSCLSLTLTPAEVEQKQSFKLVIVATRSGLPTFKVGSRSSTMIVVGEREGEDVAVDIGNAGLDRDSSDSSGPDNWVIGVAVAVPVLLLLVIIATTAIIGALVYHFKHPAVPQDSHIPPEKA</sequence>
<reference evidence="2" key="1">
    <citation type="submission" date="2023-03" db="EMBL/GenBank/DDBJ databases">
        <authorList>
            <person name="Steffen K."/>
            <person name="Cardenas P."/>
        </authorList>
    </citation>
    <scope>NUCLEOTIDE SEQUENCE</scope>
</reference>
<keyword evidence="1" id="KW-0812">Transmembrane</keyword>
<dbReference type="AlphaFoldDB" id="A0AA35S2U7"/>
<evidence type="ECO:0000256" key="1">
    <source>
        <dbReference type="SAM" id="Phobius"/>
    </source>
</evidence>
<gene>
    <name evidence="2" type="ORF">GBAR_LOCUS13165</name>
</gene>
<keyword evidence="3" id="KW-1185">Reference proteome</keyword>
<organism evidence="2 3">
    <name type="scientific">Geodia barretti</name>
    <name type="common">Barrett's horny sponge</name>
    <dbReference type="NCBI Taxonomy" id="519541"/>
    <lineage>
        <taxon>Eukaryota</taxon>
        <taxon>Metazoa</taxon>
        <taxon>Porifera</taxon>
        <taxon>Demospongiae</taxon>
        <taxon>Heteroscleromorpha</taxon>
        <taxon>Tetractinellida</taxon>
        <taxon>Astrophorina</taxon>
        <taxon>Geodiidae</taxon>
        <taxon>Geodia</taxon>
    </lineage>
</organism>
<dbReference type="Proteomes" id="UP001174909">
    <property type="component" value="Unassembled WGS sequence"/>
</dbReference>
<accession>A0AA35S2U7</accession>
<dbReference type="EMBL" id="CASHTH010001952">
    <property type="protein sequence ID" value="CAI8022410.1"/>
    <property type="molecule type" value="Genomic_DNA"/>
</dbReference>
<evidence type="ECO:0000313" key="2">
    <source>
        <dbReference type="EMBL" id="CAI8022410.1"/>
    </source>
</evidence>
<comment type="caution">
    <text evidence="2">The sequence shown here is derived from an EMBL/GenBank/DDBJ whole genome shotgun (WGS) entry which is preliminary data.</text>
</comment>
<keyword evidence="1" id="KW-1133">Transmembrane helix</keyword>
<name>A0AA35S2U7_GEOBA</name>
<feature type="transmembrane region" description="Helical" evidence="1">
    <location>
        <begin position="94"/>
        <end position="122"/>
    </location>
</feature>